<keyword evidence="2" id="KW-1185">Reference proteome</keyword>
<protein>
    <submittedName>
        <fullName evidence="1">Uncharacterized protein</fullName>
    </submittedName>
</protein>
<evidence type="ECO:0000313" key="2">
    <source>
        <dbReference type="Proteomes" id="UP000605970"/>
    </source>
</evidence>
<organism evidence="1 2">
    <name type="scientific">Meloidogyne graminicola</name>
    <dbReference type="NCBI Taxonomy" id="189291"/>
    <lineage>
        <taxon>Eukaryota</taxon>
        <taxon>Metazoa</taxon>
        <taxon>Ecdysozoa</taxon>
        <taxon>Nematoda</taxon>
        <taxon>Chromadorea</taxon>
        <taxon>Rhabditida</taxon>
        <taxon>Tylenchina</taxon>
        <taxon>Tylenchomorpha</taxon>
        <taxon>Tylenchoidea</taxon>
        <taxon>Meloidogynidae</taxon>
        <taxon>Meloidogyninae</taxon>
        <taxon>Meloidogyne</taxon>
    </lineage>
</organism>
<dbReference type="Proteomes" id="UP000605970">
    <property type="component" value="Unassembled WGS sequence"/>
</dbReference>
<dbReference type="EMBL" id="JABEBT010000018">
    <property type="protein sequence ID" value="KAF7637652.1"/>
    <property type="molecule type" value="Genomic_DNA"/>
</dbReference>
<gene>
    <name evidence="1" type="ORF">Mgra_00002909</name>
</gene>
<dbReference type="OrthoDB" id="5882436at2759"/>
<evidence type="ECO:0000313" key="1">
    <source>
        <dbReference type="EMBL" id="KAF7637652.1"/>
    </source>
</evidence>
<name>A0A8S9ZXH8_9BILA</name>
<reference evidence="1" key="1">
    <citation type="journal article" date="2020" name="Ecol. Evol.">
        <title>Genome structure and content of the rice root-knot nematode (Meloidogyne graminicola).</title>
        <authorList>
            <person name="Phan N.T."/>
            <person name="Danchin E.G.J."/>
            <person name="Klopp C."/>
            <person name="Perfus-Barbeoch L."/>
            <person name="Kozlowski D.K."/>
            <person name="Koutsovoulos G.D."/>
            <person name="Lopez-Roques C."/>
            <person name="Bouchez O."/>
            <person name="Zahm M."/>
            <person name="Besnard G."/>
            <person name="Bellafiore S."/>
        </authorList>
    </citation>
    <scope>NUCLEOTIDE SEQUENCE</scope>
    <source>
        <strain evidence="1">VN-18</strain>
    </source>
</reference>
<proteinExistence type="predicted"/>
<accession>A0A8S9ZXH8</accession>
<comment type="caution">
    <text evidence="1">The sequence shown here is derived from an EMBL/GenBank/DDBJ whole genome shotgun (WGS) entry which is preliminary data.</text>
</comment>
<dbReference type="AlphaFoldDB" id="A0A8S9ZXH8"/>
<sequence>MYYFILIIINFLIFYSFALKCKMALISNELSTDVNELSNKKILSQLTDVECEKEDKYCITYTEISTLNVTENFLLHSCESLWNNNIKKSRLKQGFESELYNCESTDGETHGMSASRILETGIKVSGKVKYSLNCCNTDFCNVFVLSGEK</sequence>